<feature type="region of interest" description="Disordered" evidence="9">
    <location>
        <begin position="139"/>
        <end position="188"/>
    </location>
</feature>
<protein>
    <recommendedName>
        <fullName evidence="10">Tudor domain-containing protein</fullName>
    </recommendedName>
</protein>
<evidence type="ECO:0000313" key="12">
    <source>
        <dbReference type="Proteomes" id="UP001634394"/>
    </source>
</evidence>
<dbReference type="CDD" id="cd20398">
    <property type="entry name" value="Tudor_SMN"/>
    <property type="match status" value="1"/>
</dbReference>
<evidence type="ECO:0000259" key="10">
    <source>
        <dbReference type="PROSITE" id="PS50304"/>
    </source>
</evidence>
<evidence type="ECO:0000256" key="3">
    <source>
        <dbReference type="ARBA" id="ARBA00005371"/>
    </source>
</evidence>
<evidence type="ECO:0000256" key="7">
    <source>
        <dbReference type="ARBA" id="ARBA00023242"/>
    </source>
</evidence>
<keyword evidence="6" id="KW-0508">mRNA splicing</keyword>
<evidence type="ECO:0000256" key="9">
    <source>
        <dbReference type="SAM" id="MobiDB-lite"/>
    </source>
</evidence>
<keyword evidence="5" id="KW-0507">mRNA processing</keyword>
<comment type="similarity">
    <text evidence="3">Belongs to the SMN family.</text>
</comment>
<dbReference type="Pfam" id="PF06003">
    <property type="entry name" value="SMN_Tudor"/>
    <property type="match status" value="1"/>
</dbReference>
<feature type="domain" description="Tudor" evidence="10">
    <location>
        <begin position="75"/>
        <end position="135"/>
    </location>
</feature>
<evidence type="ECO:0000256" key="2">
    <source>
        <dbReference type="ARBA" id="ARBA00004408"/>
    </source>
</evidence>
<feature type="compositionally biased region" description="Basic and acidic residues" evidence="9">
    <location>
        <begin position="45"/>
        <end position="56"/>
    </location>
</feature>
<dbReference type="SMART" id="SM00333">
    <property type="entry name" value="TUDOR"/>
    <property type="match status" value="1"/>
</dbReference>
<dbReference type="Gene3D" id="3.40.190.10">
    <property type="entry name" value="Periplasmic binding protein-like II"/>
    <property type="match status" value="1"/>
</dbReference>
<dbReference type="AlphaFoldDB" id="A0ABD3VW69"/>
<proteinExistence type="inferred from homology"/>
<dbReference type="InterPro" id="IPR010304">
    <property type="entry name" value="SMN_Tudor"/>
</dbReference>
<dbReference type="Pfam" id="PF20636">
    <property type="entry name" value="SMN_G2-BD"/>
    <property type="match status" value="1"/>
</dbReference>
<dbReference type="CDD" id="cd22852">
    <property type="entry name" value="SMN_C"/>
    <property type="match status" value="1"/>
</dbReference>
<dbReference type="EMBL" id="JBJQND010000009">
    <property type="protein sequence ID" value="KAL3865842.1"/>
    <property type="molecule type" value="Genomic_DNA"/>
</dbReference>
<sequence>MEDEGTGELLFERGRDEENDSDIWDDSALIKAYDEAVSVMKAKLSEKTGEEVENKSTKKKKQKQKKKKSRSRNLKWNVGDLCRAVYSEDGTVYEAEIISINEATNTCMVRYLGYDNEEEQAFSELLPYKSRIKMAKSASDIEQSDSGMEWKGQSPATSRGPSSIATEGKHHHHHHHHNRLNGAVEPPPFTFPVMPPPPFPFPGLGPSWFPPGSGAHSGPSHSPRIPLVPPPPPPFDESLDGENEALCSMLIAWYMSGYHTGYYQGLQEAQKKGMGLKAESFVNR</sequence>
<dbReference type="CDD" id="cd22851">
    <property type="entry name" value="SMN_N"/>
    <property type="match status" value="1"/>
</dbReference>
<name>A0ABD3VW69_SINWO</name>
<feature type="region of interest" description="Disordered" evidence="9">
    <location>
        <begin position="1"/>
        <end position="20"/>
    </location>
</feature>
<dbReference type="GO" id="GO:0097504">
    <property type="term" value="C:Gemini of Cajal bodies"/>
    <property type="evidence" value="ECO:0007669"/>
    <property type="project" value="UniProtKB-SubCell"/>
</dbReference>
<dbReference type="GO" id="GO:0030018">
    <property type="term" value="C:Z disc"/>
    <property type="evidence" value="ECO:0007669"/>
    <property type="project" value="UniProtKB-SubCell"/>
</dbReference>
<dbReference type="PANTHER" id="PTHR39267:SF1">
    <property type="entry name" value="SURVIVAL MOTOR NEURON PROTEIN"/>
    <property type="match status" value="1"/>
</dbReference>
<dbReference type="SUPFAM" id="SSF63748">
    <property type="entry name" value="Tudor/PWWP/MBT"/>
    <property type="match status" value="1"/>
</dbReference>
<evidence type="ECO:0000256" key="5">
    <source>
        <dbReference type="ARBA" id="ARBA00022664"/>
    </source>
</evidence>
<keyword evidence="7" id="KW-0539">Nucleus</keyword>
<comment type="caution">
    <text evidence="11">The sequence shown here is derived from an EMBL/GenBank/DDBJ whole genome shotgun (WGS) entry which is preliminary data.</text>
</comment>
<evidence type="ECO:0000313" key="11">
    <source>
        <dbReference type="EMBL" id="KAL3865842.1"/>
    </source>
</evidence>
<dbReference type="InterPro" id="IPR002999">
    <property type="entry name" value="Tudor"/>
</dbReference>
<gene>
    <name evidence="11" type="ORF">ACJMK2_043191</name>
</gene>
<feature type="compositionally biased region" description="Basic residues" evidence="9">
    <location>
        <begin position="57"/>
        <end position="72"/>
    </location>
</feature>
<keyword evidence="4" id="KW-0963">Cytoplasm</keyword>
<dbReference type="GO" id="GO:0008380">
    <property type="term" value="P:RNA splicing"/>
    <property type="evidence" value="ECO:0007669"/>
    <property type="project" value="UniProtKB-KW"/>
</dbReference>
<dbReference type="Pfam" id="PF20635">
    <property type="entry name" value="SMN_YG-box"/>
    <property type="match status" value="1"/>
</dbReference>
<dbReference type="InterPro" id="IPR047313">
    <property type="entry name" value="SMN_C"/>
</dbReference>
<evidence type="ECO:0000256" key="1">
    <source>
        <dbReference type="ARBA" id="ARBA00004216"/>
    </source>
</evidence>
<feature type="compositionally biased region" description="Basic residues" evidence="9">
    <location>
        <begin position="169"/>
        <end position="179"/>
    </location>
</feature>
<accession>A0ABD3VW69</accession>
<evidence type="ECO:0000256" key="4">
    <source>
        <dbReference type="ARBA" id="ARBA00022490"/>
    </source>
</evidence>
<reference evidence="11 12" key="1">
    <citation type="submission" date="2024-11" db="EMBL/GenBank/DDBJ databases">
        <title>Chromosome-level genome assembly of the freshwater bivalve Anodonta woodiana.</title>
        <authorList>
            <person name="Chen X."/>
        </authorList>
    </citation>
    <scope>NUCLEOTIDE SEQUENCE [LARGE SCALE GENOMIC DNA]</scope>
    <source>
        <strain evidence="11">MN2024</strain>
        <tissue evidence="11">Gills</tissue>
    </source>
</reference>
<dbReference type="GO" id="GO:0015030">
    <property type="term" value="C:Cajal body"/>
    <property type="evidence" value="ECO:0007669"/>
    <property type="project" value="UniProtKB-SubCell"/>
</dbReference>
<keyword evidence="12" id="KW-1185">Reference proteome</keyword>
<feature type="region of interest" description="Disordered" evidence="9">
    <location>
        <begin position="45"/>
        <end position="72"/>
    </location>
</feature>
<dbReference type="PROSITE" id="PS50304">
    <property type="entry name" value="TUDOR"/>
    <property type="match status" value="1"/>
</dbReference>
<comment type="subcellular location">
    <subcellularLocation>
        <location evidence="1">Cytoplasm</location>
        <location evidence="1">Myofibril</location>
        <location evidence="1">Sarcomere</location>
        <location evidence="1">Z line</location>
    </subcellularLocation>
    <subcellularLocation>
        <location evidence="2">Nucleus</location>
        <location evidence="2">Cajal body</location>
    </subcellularLocation>
    <subcellularLocation>
        <location evidence="8">Nucleus</location>
        <location evidence="8">Gem</location>
    </subcellularLocation>
</comment>
<organism evidence="11 12">
    <name type="scientific">Sinanodonta woodiana</name>
    <name type="common">Chinese pond mussel</name>
    <name type="synonym">Anodonta woodiana</name>
    <dbReference type="NCBI Taxonomy" id="1069815"/>
    <lineage>
        <taxon>Eukaryota</taxon>
        <taxon>Metazoa</taxon>
        <taxon>Spiralia</taxon>
        <taxon>Lophotrochozoa</taxon>
        <taxon>Mollusca</taxon>
        <taxon>Bivalvia</taxon>
        <taxon>Autobranchia</taxon>
        <taxon>Heteroconchia</taxon>
        <taxon>Palaeoheterodonta</taxon>
        <taxon>Unionida</taxon>
        <taxon>Unionoidea</taxon>
        <taxon>Unionidae</taxon>
        <taxon>Unioninae</taxon>
        <taxon>Sinanodonta</taxon>
    </lineage>
</organism>
<dbReference type="PANTHER" id="PTHR39267">
    <property type="entry name" value="SURVIVAL MOTOR NEURON-LIKE PROTEIN 1"/>
    <property type="match status" value="1"/>
</dbReference>
<dbReference type="GO" id="GO:0006397">
    <property type="term" value="P:mRNA processing"/>
    <property type="evidence" value="ECO:0007669"/>
    <property type="project" value="UniProtKB-KW"/>
</dbReference>
<evidence type="ECO:0000256" key="8">
    <source>
        <dbReference type="ARBA" id="ARBA00034695"/>
    </source>
</evidence>
<dbReference type="Proteomes" id="UP001634394">
    <property type="component" value="Unassembled WGS sequence"/>
</dbReference>
<evidence type="ECO:0000256" key="6">
    <source>
        <dbReference type="ARBA" id="ARBA00023187"/>
    </source>
</evidence>
<feature type="compositionally biased region" description="Polar residues" evidence="9">
    <location>
        <begin position="154"/>
        <end position="165"/>
    </location>
</feature>
<dbReference type="InterPro" id="IPR049481">
    <property type="entry name" value="SMN_G2-BD"/>
</dbReference>
<dbReference type="InterPro" id="IPR047298">
    <property type="entry name" value="Tudor_SMN_eumet"/>
</dbReference>
<dbReference type="InterPro" id="IPR040424">
    <property type="entry name" value="Smn1"/>
</dbReference>
<dbReference type="Gene3D" id="2.30.30.140">
    <property type="match status" value="1"/>
</dbReference>